<keyword evidence="10" id="KW-1185">Reference proteome</keyword>
<dbReference type="OrthoDB" id="3522477at2"/>
<feature type="transmembrane region" description="Helical" evidence="7">
    <location>
        <begin position="350"/>
        <end position="372"/>
    </location>
</feature>
<evidence type="ECO:0000256" key="5">
    <source>
        <dbReference type="ARBA" id="ARBA00022989"/>
    </source>
</evidence>
<dbReference type="Proteomes" id="UP000290567">
    <property type="component" value="Unassembled WGS sequence"/>
</dbReference>
<evidence type="ECO:0000256" key="7">
    <source>
        <dbReference type="SAM" id="Phobius"/>
    </source>
</evidence>
<accession>A0A4P5P977</accession>
<dbReference type="AlphaFoldDB" id="A0A4P5P977"/>
<evidence type="ECO:0000313" key="10">
    <source>
        <dbReference type="Proteomes" id="UP000290567"/>
    </source>
</evidence>
<dbReference type="SUPFAM" id="SSF103473">
    <property type="entry name" value="MFS general substrate transporter"/>
    <property type="match status" value="1"/>
</dbReference>
<evidence type="ECO:0000256" key="4">
    <source>
        <dbReference type="ARBA" id="ARBA00022692"/>
    </source>
</evidence>
<feature type="transmembrane region" description="Helical" evidence="7">
    <location>
        <begin position="107"/>
        <end position="131"/>
    </location>
</feature>
<feature type="transmembrane region" description="Helical" evidence="7">
    <location>
        <begin position="167"/>
        <end position="189"/>
    </location>
</feature>
<sequence>MVEKISNKLGIPTGLFYGYVGLVFFMLGAGIETSWFSAYLASAGYKVQLISMVFSLYGLFVAVFSWLTSFLSTLFSIRRVMLTGLIVYCLSTGLLISALIFEFFPLIAGAYMLRGAAYPLFAYAFLMLITLKTELKSLGKATSWFWFSFNLGMTILSPLIASSLLQVATPITILLLGIVIVLVGGSIALKTNDDSQPPAVGKKSLPSQIAEGITILFECPRLALGLLVKAINNIGQFGFVIMMPIFLIQYGYTLTQWGSIWALTYVVNSIAGLAFGWIGDRYGWRKTVCYFSGTITALSCLLIGAAIFYFPGNTFLLALSFIGFSIGIAAFGPLSALIPAMVPDKKATALSVLNLGSGLSNFFGPVLITILFQKFGGFVVLGVFAGLYLLASGLAVFLKTPAELGGENSKQMRDASVL</sequence>
<feature type="transmembrane region" description="Helical" evidence="7">
    <location>
        <begin position="378"/>
        <end position="398"/>
    </location>
</feature>
<dbReference type="Pfam" id="PF07690">
    <property type="entry name" value="MFS_1"/>
    <property type="match status" value="1"/>
</dbReference>
<dbReference type="PROSITE" id="PS50850">
    <property type="entry name" value="MFS"/>
    <property type="match status" value="1"/>
</dbReference>
<dbReference type="InterPro" id="IPR050189">
    <property type="entry name" value="MFS_Efflux_Transporters"/>
</dbReference>
<comment type="caution">
    <text evidence="9">The sequence shown here is derived from an EMBL/GenBank/DDBJ whole genome shotgun (WGS) entry which is preliminary data.</text>
</comment>
<proteinExistence type="predicted"/>
<feature type="domain" description="Major facilitator superfamily (MFS) profile" evidence="8">
    <location>
        <begin position="213"/>
        <end position="418"/>
    </location>
</feature>
<dbReference type="InterPro" id="IPR011701">
    <property type="entry name" value="MFS"/>
</dbReference>
<organism evidence="9 10">
    <name type="scientific">Enterococcus florum</name>
    <dbReference type="NCBI Taxonomy" id="2480627"/>
    <lineage>
        <taxon>Bacteria</taxon>
        <taxon>Bacillati</taxon>
        <taxon>Bacillota</taxon>
        <taxon>Bacilli</taxon>
        <taxon>Lactobacillales</taxon>
        <taxon>Enterococcaceae</taxon>
        <taxon>Enterococcus</taxon>
    </lineage>
</organism>
<feature type="transmembrane region" description="Helical" evidence="7">
    <location>
        <begin position="9"/>
        <end position="29"/>
    </location>
</feature>
<evidence type="ECO:0000256" key="6">
    <source>
        <dbReference type="ARBA" id="ARBA00023136"/>
    </source>
</evidence>
<evidence type="ECO:0000256" key="2">
    <source>
        <dbReference type="ARBA" id="ARBA00022448"/>
    </source>
</evidence>
<reference evidence="10" key="1">
    <citation type="submission" date="2019-02" db="EMBL/GenBank/DDBJ databases">
        <title>Draft genome sequence of Enterococcus sp. Gos25-1.</title>
        <authorList>
            <person name="Tanaka N."/>
            <person name="Shiwa Y."/>
            <person name="Fujita N."/>
        </authorList>
    </citation>
    <scope>NUCLEOTIDE SEQUENCE [LARGE SCALE GENOMIC DNA]</scope>
    <source>
        <strain evidence="10">Gos25-1</strain>
    </source>
</reference>
<feature type="transmembrane region" description="Helical" evidence="7">
    <location>
        <begin position="258"/>
        <end position="278"/>
    </location>
</feature>
<dbReference type="GO" id="GO:0022857">
    <property type="term" value="F:transmembrane transporter activity"/>
    <property type="evidence" value="ECO:0007669"/>
    <property type="project" value="InterPro"/>
</dbReference>
<feature type="transmembrane region" description="Helical" evidence="7">
    <location>
        <begin position="290"/>
        <end position="310"/>
    </location>
</feature>
<dbReference type="InterPro" id="IPR036259">
    <property type="entry name" value="MFS_trans_sf"/>
</dbReference>
<feature type="transmembrane region" description="Helical" evidence="7">
    <location>
        <begin position="49"/>
        <end position="68"/>
    </location>
</feature>
<evidence type="ECO:0000313" key="9">
    <source>
        <dbReference type="EMBL" id="GCF94625.1"/>
    </source>
</evidence>
<keyword evidence="4 7" id="KW-0812">Transmembrane</keyword>
<dbReference type="PANTHER" id="PTHR43124">
    <property type="entry name" value="PURINE EFFLUX PUMP PBUE"/>
    <property type="match status" value="1"/>
</dbReference>
<keyword evidence="6 7" id="KW-0472">Membrane</keyword>
<dbReference type="Gene3D" id="1.20.1250.20">
    <property type="entry name" value="MFS general substrate transporter like domains"/>
    <property type="match status" value="2"/>
</dbReference>
<dbReference type="InterPro" id="IPR004748">
    <property type="entry name" value="Polyol_permease-like"/>
</dbReference>
<evidence type="ECO:0000259" key="8">
    <source>
        <dbReference type="PROSITE" id="PS50850"/>
    </source>
</evidence>
<dbReference type="NCBIfam" id="TIGR00897">
    <property type="entry name" value="2A0118"/>
    <property type="match status" value="1"/>
</dbReference>
<feature type="transmembrane region" description="Helical" evidence="7">
    <location>
        <begin position="316"/>
        <end position="338"/>
    </location>
</feature>
<protein>
    <submittedName>
        <fullName evidence="9">MFS transporter</fullName>
    </submittedName>
</protein>
<keyword evidence="3" id="KW-1003">Cell membrane</keyword>
<gene>
    <name evidence="9" type="primary">csbX</name>
    <name evidence="9" type="ORF">NRIC_25160</name>
</gene>
<dbReference type="InterPro" id="IPR020846">
    <property type="entry name" value="MFS_dom"/>
</dbReference>
<evidence type="ECO:0000256" key="3">
    <source>
        <dbReference type="ARBA" id="ARBA00022475"/>
    </source>
</evidence>
<evidence type="ECO:0000256" key="1">
    <source>
        <dbReference type="ARBA" id="ARBA00004651"/>
    </source>
</evidence>
<dbReference type="PANTHER" id="PTHR43124:SF3">
    <property type="entry name" value="CHLORAMPHENICOL EFFLUX PUMP RV0191"/>
    <property type="match status" value="1"/>
</dbReference>
<feature type="transmembrane region" description="Helical" evidence="7">
    <location>
        <begin position="143"/>
        <end position="161"/>
    </location>
</feature>
<dbReference type="GO" id="GO:0005886">
    <property type="term" value="C:plasma membrane"/>
    <property type="evidence" value="ECO:0007669"/>
    <property type="project" value="UniProtKB-SubCell"/>
</dbReference>
<keyword evidence="2" id="KW-0813">Transport</keyword>
<dbReference type="EMBL" id="BJCC01000021">
    <property type="protein sequence ID" value="GCF94625.1"/>
    <property type="molecule type" value="Genomic_DNA"/>
</dbReference>
<name>A0A4P5P977_9ENTE</name>
<keyword evidence="5 7" id="KW-1133">Transmembrane helix</keyword>
<feature type="transmembrane region" description="Helical" evidence="7">
    <location>
        <begin position="230"/>
        <end position="252"/>
    </location>
</feature>
<dbReference type="RefSeq" id="WP_146623044.1">
    <property type="nucleotide sequence ID" value="NZ_BJCC01000021.1"/>
</dbReference>
<feature type="transmembrane region" description="Helical" evidence="7">
    <location>
        <begin position="80"/>
        <end position="101"/>
    </location>
</feature>
<comment type="subcellular location">
    <subcellularLocation>
        <location evidence="1">Cell membrane</location>
        <topology evidence="1">Multi-pass membrane protein</topology>
    </subcellularLocation>
</comment>